<keyword evidence="3" id="KW-1003">Cell membrane</keyword>
<evidence type="ECO:0000256" key="4">
    <source>
        <dbReference type="ARBA" id="ARBA00022692"/>
    </source>
</evidence>
<feature type="domain" description="ABC transmembrane type-1" evidence="9">
    <location>
        <begin position="96"/>
        <end position="313"/>
    </location>
</feature>
<evidence type="ECO:0000256" key="3">
    <source>
        <dbReference type="ARBA" id="ARBA00022475"/>
    </source>
</evidence>
<feature type="transmembrane region" description="Helical" evidence="7">
    <location>
        <begin position="100"/>
        <end position="121"/>
    </location>
</feature>
<evidence type="ECO:0000313" key="10">
    <source>
        <dbReference type="EMBL" id="MBP3962829.1"/>
    </source>
</evidence>
<name>A0ABS5CA05_9BACL</name>
<accession>A0ABS5CA05</accession>
<comment type="subcellular location">
    <subcellularLocation>
        <location evidence="1 7">Cell membrane</location>
        <topology evidence="1 7">Multi-pass membrane protein</topology>
    </subcellularLocation>
</comment>
<evidence type="ECO:0000259" key="9">
    <source>
        <dbReference type="PROSITE" id="PS50928"/>
    </source>
</evidence>
<evidence type="ECO:0000256" key="5">
    <source>
        <dbReference type="ARBA" id="ARBA00022989"/>
    </source>
</evidence>
<feature type="transmembrane region" description="Helical" evidence="7">
    <location>
        <begin position="142"/>
        <end position="163"/>
    </location>
</feature>
<keyword evidence="11" id="KW-1185">Reference proteome</keyword>
<evidence type="ECO:0000313" key="11">
    <source>
        <dbReference type="Proteomes" id="UP000673394"/>
    </source>
</evidence>
<dbReference type="PANTHER" id="PTHR30193:SF44">
    <property type="entry name" value="LACTOSE TRANSPORT SYSTEM PERMEASE PROTEIN LACF"/>
    <property type="match status" value="1"/>
</dbReference>
<dbReference type="PANTHER" id="PTHR30193">
    <property type="entry name" value="ABC TRANSPORTER PERMEASE PROTEIN"/>
    <property type="match status" value="1"/>
</dbReference>
<dbReference type="EMBL" id="JAGKSP010000002">
    <property type="protein sequence ID" value="MBP3962829.1"/>
    <property type="molecule type" value="Genomic_DNA"/>
</dbReference>
<keyword evidence="5 7" id="KW-1133">Transmembrane helix</keyword>
<keyword evidence="6 7" id="KW-0472">Membrane</keyword>
<dbReference type="Proteomes" id="UP000673394">
    <property type="component" value="Unassembled WGS sequence"/>
</dbReference>
<dbReference type="InterPro" id="IPR051393">
    <property type="entry name" value="ABC_transporter_permease"/>
</dbReference>
<keyword evidence="4 7" id="KW-0812">Transmembrane</keyword>
<keyword evidence="2 7" id="KW-0813">Transport</keyword>
<gene>
    <name evidence="10" type="ORF">I8J30_08955</name>
</gene>
<feature type="transmembrane region" description="Helical" evidence="7">
    <location>
        <begin position="34"/>
        <end position="61"/>
    </location>
</feature>
<protein>
    <submittedName>
        <fullName evidence="10">Sugar ABC transporter permease</fullName>
    </submittedName>
</protein>
<dbReference type="PROSITE" id="PS50928">
    <property type="entry name" value="ABC_TM1"/>
    <property type="match status" value="1"/>
</dbReference>
<dbReference type="Gene3D" id="1.10.3720.10">
    <property type="entry name" value="MetI-like"/>
    <property type="match status" value="1"/>
</dbReference>
<dbReference type="Pfam" id="PF00528">
    <property type="entry name" value="BPD_transp_1"/>
    <property type="match status" value="1"/>
</dbReference>
<organism evidence="10 11">
    <name type="scientific">Paenibacillus lignilyticus</name>
    <dbReference type="NCBI Taxonomy" id="1172615"/>
    <lineage>
        <taxon>Bacteria</taxon>
        <taxon>Bacillati</taxon>
        <taxon>Bacillota</taxon>
        <taxon>Bacilli</taxon>
        <taxon>Bacillales</taxon>
        <taxon>Paenibacillaceae</taxon>
        <taxon>Paenibacillus</taxon>
    </lineage>
</organism>
<dbReference type="RefSeq" id="WP_210657303.1">
    <property type="nucleotide sequence ID" value="NZ_JAGKSP010000002.1"/>
</dbReference>
<sequence>MPAPLTLERQTQSKPPAERKKKDTFLREIMKNRYLYLLTLPGILFLIVFNYLPMAGLYMAFVDYNPMAGLYGLKSEFVGLMNFKFFFTSNDWITVTINTIYLNILFIITGLAVQMFMAIGLNEIGSKTVKKIAQSFMFLPNFISWTVISIFSIALFSTDAGVINHVLGLFGMEPVNYYQDASWWPFILVMLRLWKGVGFGTVIYLATISGLDQEMYEAARIDGANRFQSITRITLPMLKTTTLMLFILSIGGIFYGDFGMIYALVGDNPVLRPTTDVIDTYVYRALRMNNDIGMSSAVGLFQAVVGFILVLSANGITRKLSKDSALF</sequence>
<evidence type="ECO:0000256" key="8">
    <source>
        <dbReference type="SAM" id="MobiDB-lite"/>
    </source>
</evidence>
<dbReference type="SUPFAM" id="SSF161098">
    <property type="entry name" value="MetI-like"/>
    <property type="match status" value="1"/>
</dbReference>
<evidence type="ECO:0000256" key="1">
    <source>
        <dbReference type="ARBA" id="ARBA00004651"/>
    </source>
</evidence>
<evidence type="ECO:0000256" key="2">
    <source>
        <dbReference type="ARBA" id="ARBA00022448"/>
    </source>
</evidence>
<comment type="caution">
    <text evidence="10">The sequence shown here is derived from an EMBL/GenBank/DDBJ whole genome shotgun (WGS) entry which is preliminary data.</text>
</comment>
<feature type="transmembrane region" description="Helical" evidence="7">
    <location>
        <begin position="183"/>
        <end position="206"/>
    </location>
</feature>
<reference evidence="10 11" key="1">
    <citation type="submission" date="2021-04" db="EMBL/GenBank/DDBJ databases">
        <title>Paenibacillus sp. DLE-14 whole genome sequence.</title>
        <authorList>
            <person name="Ham Y.J."/>
        </authorList>
    </citation>
    <scope>NUCLEOTIDE SEQUENCE [LARGE SCALE GENOMIC DNA]</scope>
    <source>
        <strain evidence="10 11">DLE-14</strain>
    </source>
</reference>
<evidence type="ECO:0000256" key="6">
    <source>
        <dbReference type="ARBA" id="ARBA00023136"/>
    </source>
</evidence>
<comment type="similarity">
    <text evidence="7">Belongs to the binding-protein-dependent transport system permease family.</text>
</comment>
<proteinExistence type="inferred from homology"/>
<feature type="transmembrane region" description="Helical" evidence="7">
    <location>
        <begin position="242"/>
        <end position="265"/>
    </location>
</feature>
<dbReference type="InterPro" id="IPR000515">
    <property type="entry name" value="MetI-like"/>
</dbReference>
<dbReference type="InterPro" id="IPR035906">
    <property type="entry name" value="MetI-like_sf"/>
</dbReference>
<evidence type="ECO:0000256" key="7">
    <source>
        <dbReference type="RuleBase" id="RU363032"/>
    </source>
</evidence>
<feature type="transmembrane region" description="Helical" evidence="7">
    <location>
        <begin position="292"/>
        <end position="313"/>
    </location>
</feature>
<feature type="region of interest" description="Disordered" evidence="8">
    <location>
        <begin position="1"/>
        <end position="20"/>
    </location>
</feature>
<dbReference type="CDD" id="cd06261">
    <property type="entry name" value="TM_PBP2"/>
    <property type="match status" value="1"/>
</dbReference>